<keyword evidence="4" id="KW-1185">Reference proteome</keyword>
<dbReference type="KEGG" id="lpav:PLANPX_4241"/>
<dbReference type="Pfam" id="PF07589">
    <property type="entry name" value="PEP-CTERM"/>
    <property type="match status" value="1"/>
</dbReference>
<proteinExistence type="predicted"/>
<name>A0A5K7XNB8_9BACT</name>
<protein>
    <recommendedName>
        <fullName evidence="2">Ice-binding protein C-terminal domain-containing protein</fullName>
    </recommendedName>
</protein>
<evidence type="ECO:0000313" key="3">
    <source>
        <dbReference type="EMBL" id="BBO34629.1"/>
    </source>
</evidence>
<dbReference type="Proteomes" id="UP000326837">
    <property type="component" value="Chromosome"/>
</dbReference>
<reference evidence="4" key="1">
    <citation type="submission" date="2019-10" db="EMBL/GenBank/DDBJ databases">
        <title>Lacipirellula parvula gen. nov., sp. nov., representing a lineage of planctomycetes widespread in freshwater anoxic habitats, and description of the family Lacipirellulaceae.</title>
        <authorList>
            <person name="Dedysh S.N."/>
            <person name="Kulichevskaya I.S."/>
            <person name="Beletsky A.V."/>
            <person name="Rakitin A.L."/>
            <person name="Mardanov A.V."/>
            <person name="Ivanova A.A."/>
            <person name="Saltykova V.X."/>
            <person name="Rijpstra W.I.C."/>
            <person name="Sinninghe Damste J.S."/>
            <person name="Ravin N.V."/>
        </authorList>
    </citation>
    <scope>NUCLEOTIDE SEQUENCE [LARGE SCALE GENOMIC DNA]</scope>
    <source>
        <strain evidence="4">PX69</strain>
    </source>
</reference>
<dbReference type="RefSeq" id="WP_152100164.1">
    <property type="nucleotide sequence ID" value="NZ_AP021861.1"/>
</dbReference>
<dbReference type="EMBL" id="AP021861">
    <property type="protein sequence ID" value="BBO34629.1"/>
    <property type="molecule type" value="Genomic_DNA"/>
</dbReference>
<dbReference type="AlphaFoldDB" id="A0A5K7XNB8"/>
<organism evidence="3 4">
    <name type="scientific">Lacipirellula parvula</name>
    <dbReference type="NCBI Taxonomy" id="2650471"/>
    <lineage>
        <taxon>Bacteria</taxon>
        <taxon>Pseudomonadati</taxon>
        <taxon>Planctomycetota</taxon>
        <taxon>Planctomycetia</taxon>
        <taxon>Pirellulales</taxon>
        <taxon>Lacipirellulaceae</taxon>
        <taxon>Lacipirellula</taxon>
    </lineage>
</organism>
<evidence type="ECO:0000256" key="1">
    <source>
        <dbReference type="SAM" id="SignalP"/>
    </source>
</evidence>
<feature type="domain" description="Ice-binding protein C-terminal" evidence="2">
    <location>
        <begin position="250"/>
        <end position="272"/>
    </location>
</feature>
<evidence type="ECO:0000259" key="2">
    <source>
        <dbReference type="Pfam" id="PF07589"/>
    </source>
</evidence>
<sequence>MKRMLVLSAAIAACLGAQVALAGPAINGLKLSTRVFNDFTTTNLVTANGNSVNLGAPSTVTINESGFVNDGVGGNFANRHDVTLSPDLGASNQLFSIDDSYTVWTTVTLAVGSNSPRKEAGFHIDSQITGTASFIINSDAGEIVAFGGGAPFKLFGKLSDGNGYVAGTPILMGFTMRAAGDGNGPAQSTIEYFINRGLGLETSGQLPYANLEGGPVNYSVSMYTQTAPNLTNPNEFANTTFADIHYSSAPVPEPASIAMAALASLGLISIRRSRA</sequence>
<keyword evidence="1" id="KW-0732">Signal</keyword>
<feature type="signal peptide" evidence="1">
    <location>
        <begin position="1"/>
        <end position="22"/>
    </location>
</feature>
<evidence type="ECO:0000313" key="4">
    <source>
        <dbReference type="Proteomes" id="UP000326837"/>
    </source>
</evidence>
<gene>
    <name evidence="3" type="ORF">PLANPX_4241</name>
</gene>
<dbReference type="InterPro" id="IPR013424">
    <property type="entry name" value="Ice-binding_C"/>
</dbReference>
<feature type="chain" id="PRO_5025044348" description="Ice-binding protein C-terminal domain-containing protein" evidence="1">
    <location>
        <begin position="23"/>
        <end position="275"/>
    </location>
</feature>
<accession>A0A5K7XNB8</accession>